<comment type="caution">
    <text evidence="2">The sequence shown here is derived from an EMBL/GenBank/DDBJ whole genome shotgun (WGS) entry which is preliminary data.</text>
</comment>
<dbReference type="Proteomes" id="UP000642829">
    <property type="component" value="Unassembled WGS sequence"/>
</dbReference>
<evidence type="ECO:0008006" key="4">
    <source>
        <dbReference type="Google" id="ProtNLM"/>
    </source>
</evidence>
<dbReference type="AlphaFoldDB" id="A0A8J3GEC1"/>
<accession>A0A8J3GEC1</accession>
<evidence type="ECO:0000256" key="1">
    <source>
        <dbReference type="SAM" id="SignalP"/>
    </source>
</evidence>
<proteinExistence type="predicted"/>
<evidence type="ECO:0000313" key="3">
    <source>
        <dbReference type="Proteomes" id="UP000642829"/>
    </source>
</evidence>
<dbReference type="EMBL" id="BMXG01000032">
    <property type="protein sequence ID" value="GHC13308.1"/>
    <property type="molecule type" value="Genomic_DNA"/>
</dbReference>
<feature type="signal peptide" evidence="1">
    <location>
        <begin position="1"/>
        <end position="24"/>
    </location>
</feature>
<evidence type="ECO:0000313" key="2">
    <source>
        <dbReference type="EMBL" id="GHC13308.1"/>
    </source>
</evidence>
<name>A0A8J3GEC1_9BACT</name>
<sequence length="260" mass="27663">MNMLKYAPVACCLLQASFALPLNAQVAFEDNYTQDFDSLPLYESSSGTAVFNFTNNSTLDGWYSSVGNGVNEARSSGGAAASSGSLYNWGRTADRALGTFDADGYGSNTVYFGVVLQNNSGATIDSLNVSYVIEQWRKNSNVTTWNLEYLVTADSGNAIGSSGYTTVPGSTLESTVGSAGGSNGNYSGNQNPFDLDIDSIGWSNGDYLWLRWSNDQGADSGGLGLDNLNVSQIPESSSTTLILCVPLLFLLLRRFARKSA</sequence>
<feature type="chain" id="PRO_5035218937" description="PEP-CTERM sorting domain-containing protein" evidence="1">
    <location>
        <begin position="25"/>
        <end position="260"/>
    </location>
</feature>
<reference evidence="2" key="1">
    <citation type="journal article" date="2014" name="Int. J. Syst. Evol. Microbiol.">
        <title>Complete genome sequence of Corynebacterium casei LMG S-19264T (=DSM 44701T), isolated from a smear-ripened cheese.</title>
        <authorList>
            <consortium name="US DOE Joint Genome Institute (JGI-PGF)"/>
            <person name="Walter F."/>
            <person name="Albersmeier A."/>
            <person name="Kalinowski J."/>
            <person name="Ruckert C."/>
        </authorList>
    </citation>
    <scope>NUCLEOTIDE SEQUENCE</scope>
    <source>
        <strain evidence="2">KCTC 12870</strain>
    </source>
</reference>
<organism evidence="2 3">
    <name type="scientific">Cerasicoccus arenae</name>
    <dbReference type="NCBI Taxonomy" id="424488"/>
    <lineage>
        <taxon>Bacteria</taxon>
        <taxon>Pseudomonadati</taxon>
        <taxon>Verrucomicrobiota</taxon>
        <taxon>Opitutia</taxon>
        <taxon>Puniceicoccales</taxon>
        <taxon>Cerasicoccaceae</taxon>
        <taxon>Cerasicoccus</taxon>
    </lineage>
</organism>
<protein>
    <recommendedName>
        <fullName evidence="4">PEP-CTERM sorting domain-containing protein</fullName>
    </recommendedName>
</protein>
<keyword evidence="3" id="KW-1185">Reference proteome</keyword>
<gene>
    <name evidence="2" type="ORF">GCM10007047_33290</name>
</gene>
<dbReference type="RefSeq" id="WP_189517393.1">
    <property type="nucleotide sequence ID" value="NZ_BMXG01000032.1"/>
</dbReference>
<reference evidence="2" key="2">
    <citation type="submission" date="2020-09" db="EMBL/GenBank/DDBJ databases">
        <authorList>
            <person name="Sun Q."/>
            <person name="Kim S."/>
        </authorList>
    </citation>
    <scope>NUCLEOTIDE SEQUENCE</scope>
    <source>
        <strain evidence="2">KCTC 12870</strain>
    </source>
</reference>
<keyword evidence="1" id="KW-0732">Signal</keyword>